<comment type="similarity">
    <text evidence="2">Belongs to the resistance-nodulation-cell division (RND) (TC 2.A.6) family.</text>
</comment>
<keyword evidence="4" id="KW-1003">Cell membrane</keyword>
<feature type="transmembrane region" description="Helical" evidence="9">
    <location>
        <begin position="897"/>
        <end position="916"/>
    </location>
</feature>
<evidence type="ECO:0000256" key="7">
    <source>
        <dbReference type="ARBA" id="ARBA00022989"/>
    </source>
</evidence>
<dbReference type="Gene3D" id="3.30.2090.10">
    <property type="entry name" value="Multidrug efflux transporter AcrB TolC docking domain, DN and DC subdomains"/>
    <property type="match status" value="2"/>
</dbReference>
<dbReference type="EMBL" id="QPIE01000004">
    <property type="protein sequence ID" value="RCU43015.1"/>
    <property type="molecule type" value="Genomic_DNA"/>
</dbReference>
<dbReference type="FunFam" id="3.30.70.1430:FF:000001">
    <property type="entry name" value="Efflux pump membrane transporter"/>
    <property type="match status" value="1"/>
</dbReference>
<dbReference type="PRINTS" id="PR00702">
    <property type="entry name" value="ACRIFLAVINRP"/>
</dbReference>
<feature type="transmembrane region" description="Helical" evidence="9">
    <location>
        <begin position="468"/>
        <end position="495"/>
    </location>
</feature>
<dbReference type="OrthoDB" id="9758940at2"/>
<proteinExistence type="inferred from homology"/>
<keyword evidence="3" id="KW-0813">Transport</keyword>
<dbReference type="SUPFAM" id="SSF82866">
    <property type="entry name" value="Multidrug efflux transporter AcrB transmembrane domain"/>
    <property type="match status" value="2"/>
</dbReference>
<dbReference type="SUPFAM" id="SSF82693">
    <property type="entry name" value="Multidrug efflux transporter AcrB pore domain, PN1, PN2, PC1 and PC2 subdomains"/>
    <property type="match status" value="4"/>
</dbReference>
<evidence type="ECO:0000256" key="8">
    <source>
        <dbReference type="ARBA" id="ARBA00023136"/>
    </source>
</evidence>
<dbReference type="Gene3D" id="3.30.70.1440">
    <property type="entry name" value="Multidrug efflux transporter AcrB pore domain"/>
    <property type="match status" value="1"/>
</dbReference>
<reference evidence="10 11" key="1">
    <citation type="submission" date="2018-07" db="EMBL/GenBank/DDBJ databases">
        <title>Chryseobacterium lacus sp. nov., isolated from lake water.</title>
        <authorList>
            <person name="Li C.-M."/>
        </authorList>
    </citation>
    <scope>NUCLEOTIDE SEQUENCE [LARGE SCALE GENOMIC DNA]</scope>
    <source>
        <strain evidence="10 11">YLOS41</strain>
    </source>
</reference>
<evidence type="ECO:0000256" key="1">
    <source>
        <dbReference type="ARBA" id="ARBA00004429"/>
    </source>
</evidence>
<accession>A0A368N0B7</accession>
<dbReference type="InterPro" id="IPR004764">
    <property type="entry name" value="MdtF-like"/>
</dbReference>
<feature type="transmembrane region" description="Helical" evidence="9">
    <location>
        <begin position="12"/>
        <end position="32"/>
    </location>
</feature>
<feature type="transmembrane region" description="Helical" evidence="9">
    <location>
        <begin position="541"/>
        <end position="557"/>
    </location>
</feature>
<dbReference type="NCBIfam" id="TIGR00915">
    <property type="entry name" value="2A0602"/>
    <property type="match status" value="1"/>
</dbReference>
<feature type="transmembrane region" description="Helical" evidence="9">
    <location>
        <begin position="338"/>
        <end position="357"/>
    </location>
</feature>
<keyword evidence="8 9" id="KW-0472">Membrane</keyword>
<comment type="subcellular location">
    <subcellularLocation>
        <location evidence="1">Cell inner membrane</location>
        <topology evidence="1">Multi-pass membrane protein</topology>
    </subcellularLocation>
</comment>
<keyword evidence="6 9" id="KW-0812">Transmembrane</keyword>
<evidence type="ECO:0000256" key="6">
    <source>
        <dbReference type="ARBA" id="ARBA00022692"/>
    </source>
</evidence>
<evidence type="ECO:0000256" key="3">
    <source>
        <dbReference type="ARBA" id="ARBA00022448"/>
    </source>
</evidence>
<dbReference type="Gene3D" id="3.30.70.1430">
    <property type="entry name" value="Multidrug efflux transporter AcrB pore domain"/>
    <property type="match status" value="2"/>
</dbReference>
<dbReference type="GO" id="GO:0009636">
    <property type="term" value="P:response to toxic substance"/>
    <property type="evidence" value="ECO:0007669"/>
    <property type="project" value="UniProtKB-ARBA"/>
</dbReference>
<feature type="transmembrane region" description="Helical" evidence="9">
    <location>
        <begin position="364"/>
        <end position="384"/>
    </location>
</feature>
<organism evidence="10 11">
    <name type="scientific">Chryseobacterium lacus</name>
    <dbReference type="NCBI Taxonomy" id="2058346"/>
    <lineage>
        <taxon>Bacteria</taxon>
        <taxon>Pseudomonadati</taxon>
        <taxon>Bacteroidota</taxon>
        <taxon>Flavobacteriia</taxon>
        <taxon>Flavobacteriales</taxon>
        <taxon>Weeksellaceae</taxon>
        <taxon>Chryseobacterium group</taxon>
        <taxon>Chryseobacterium</taxon>
    </lineage>
</organism>
<feature type="transmembrane region" description="Helical" evidence="9">
    <location>
        <begin position="1008"/>
        <end position="1030"/>
    </location>
</feature>
<dbReference type="PANTHER" id="PTHR32063:SF9">
    <property type="entry name" value="SIMILAR TO MULTIDRUG RESISTANCE PROTEIN MEXB"/>
    <property type="match status" value="1"/>
</dbReference>
<evidence type="ECO:0000256" key="4">
    <source>
        <dbReference type="ARBA" id="ARBA00022475"/>
    </source>
</evidence>
<evidence type="ECO:0000313" key="10">
    <source>
        <dbReference type="EMBL" id="RCU43015.1"/>
    </source>
</evidence>
<evidence type="ECO:0000313" key="11">
    <source>
        <dbReference type="Proteomes" id="UP000252172"/>
    </source>
</evidence>
<feature type="transmembrane region" description="Helical" evidence="9">
    <location>
        <begin position="873"/>
        <end position="890"/>
    </location>
</feature>
<feature type="transmembrane region" description="Helical" evidence="9">
    <location>
        <begin position="390"/>
        <end position="415"/>
    </location>
</feature>
<dbReference type="RefSeq" id="WP_114303601.1">
    <property type="nucleotide sequence ID" value="NZ_QPIE01000004.1"/>
</dbReference>
<dbReference type="GO" id="GO:0005886">
    <property type="term" value="C:plasma membrane"/>
    <property type="evidence" value="ECO:0007669"/>
    <property type="project" value="UniProtKB-SubCell"/>
</dbReference>
<dbReference type="Gene3D" id="1.20.1640.10">
    <property type="entry name" value="Multidrug efflux transporter AcrB transmembrane domain"/>
    <property type="match status" value="2"/>
</dbReference>
<evidence type="ECO:0000256" key="2">
    <source>
        <dbReference type="ARBA" id="ARBA00010942"/>
    </source>
</evidence>
<dbReference type="Gene3D" id="3.30.70.1320">
    <property type="entry name" value="Multidrug efflux transporter AcrB pore domain like"/>
    <property type="match status" value="1"/>
</dbReference>
<dbReference type="Pfam" id="PF00873">
    <property type="entry name" value="ACR_tran"/>
    <property type="match status" value="1"/>
</dbReference>
<dbReference type="InterPro" id="IPR001036">
    <property type="entry name" value="Acrflvin-R"/>
</dbReference>
<dbReference type="PANTHER" id="PTHR32063">
    <property type="match status" value="1"/>
</dbReference>
<evidence type="ECO:0000256" key="9">
    <source>
        <dbReference type="SAM" id="Phobius"/>
    </source>
</evidence>
<feature type="transmembrane region" description="Helical" evidence="9">
    <location>
        <begin position="973"/>
        <end position="996"/>
    </location>
</feature>
<gene>
    <name evidence="10" type="ORF">DQ356_06150</name>
</gene>
<feature type="transmembrane region" description="Helical" evidence="9">
    <location>
        <begin position="928"/>
        <end position="952"/>
    </location>
</feature>
<dbReference type="FunFam" id="1.20.1640.10:FF:000001">
    <property type="entry name" value="Efflux pump membrane transporter"/>
    <property type="match status" value="1"/>
</dbReference>
<sequence>MVKRFIDRPVLSTVVSILIVILGILGLVSLPVTQYPDIAPPTVRISANYTGANAQTVMNSVIIPIEEQVNGVEGMDYISSTALNNGSASIQIFFKQGIDPDIAAVNVQNQVQRAMPLLPSEVTRSGVQVNKQQTSALMFLSFYTSNPDLNEVWLQNYMNINIIPALKRVNGVGDAMAFGGKTYAMRIWLDPAKMAAYGLEPLEVSNAINEQSREAAAGQLGENSGSSFQYVITYQGKYNEVEEFENIIIRALGNGDYLRLKDVAEIRLDALSYGGIGENNGRRSVSMGIFQTPGSNAQEIIKEIKTFLTETEKTLPEGIGYSINFDTNDFLEASISKVITTLIEAFILVFLVVFIFLQDFRSTIIPAIAVPVSIIGTFFFLNLLGYSVNLLTLFALVLAIGIVVDDAIVVVEAVHAKMEQGIADARKATIEAMDEITGAIISITLVMAAVFIPVTFLQGPTGVFYQQFGVTLIIAILISAVNALTLSPVLCAIFLKPPAHHQKEYSNMNIMQKFFTKFNVGFNATIKKYGHAVGFLLRHKWVTILIFAAGGLTFWWANSTMPTGFIPKEDRGIIFTDVQLPPGASMERTYNILKDLQEEARKIPGVLNVTFTASRGFMSGQGSNVGQAFVRLKPFDERGKEDGQSVDEITGRLFGIASKYPDAKIIFFSPPSVPGFGQSDGFSAVLLDKSGGEITELNTVTQNYIAALMQRPEIQFASSSFNTNYPQFEMVIDVPRAKESGVSLNNILSTMQGYIGGIYSSDFTKYGKQFRVMIQALPADRQSPESLNGLFVKTNSGAMAPISQFVTLKKSFGPQSLERYNLFTSVGISGSSNPGYSTGDAIKAVQEVAAQNLPADYDVEFTGLSKEEMKAGSQTYVVFLLSFLFVYFILAAQYESYLLPFSVILSLPLGVIGAYFGQRVFGLENNIYFQIAIIMLIGLLGKNAILIVEFAVQRRHHGESIAMSAVNAAKARLRPILMTSFAFIFGMIPLVFATGIGSVGNRSIGTGAAAGLLIGTFFGVLAIPVLYVIFQWLQEKISPVKAEKINLNE</sequence>
<feature type="transmembrane region" description="Helical" evidence="9">
    <location>
        <begin position="436"/>
        <end position="456"/>
    </location>
</feature>
<dbReference type="SUPFAM" id="SSF82714">
    <property type="entry name" value="Multidrug efflux transporter AcrB TolC docking domain, DN and DC subdomains"/>
    <property type="match status" value="2"/>
</dbReference>
<keyword evidence="7 9" id="KW-1133">Transmembrane helix</keyword>
<dbReference type="InterPro" id="IPR027463">
    <property type="entry name" value="AcrB_DN_DC_subdom"/>
</dbReference>
<comment type="caution">
    <text evidence="10">The sequence shown here is derived from an EMBL/GenBank/DDBJ whole genome shotgun (WGS) entry which is preliminary data.</text>
</comment>
<dbReference type="Proteomes" id="UP000252172">
    <property type="component" value="Unassembled WGS sequence"/>
</dbReference>
<keyword evidence="11" id="KW-1185">Reference proteome</keyword>
<dbReference type="AlphaFoldDB" id="A0A368N0B7"/>
<keyword evidence="5" id="KW-0997">Cell inner membrane</keyword>
<protein>
    <submittedName>
        <fullName evidence="10">Hydrophobe/amphiphile efflux-1 family RND transporter</fullName>
    </submittedName>
</protein>
<name>A0A368N0B7_9FLAO</name>
<dbReference type="GO" id="GO:0042910">
    <property type="term" value="F:xenobiotic transmembrane transporter activity"/>
    <property type="evidence" value="ECO:0007669"/>
    <property type="project" value="TreeGrafter"/>
</dbReference>
<dbReference type="GO" id="GO:0015562">
    <property type="term" value="F:efflux transmembrane transporter activity"/>
    <property type="evidence" value="ECO:0007669"/>
    <property type="project" value="InterPro"/>
</dbReference>
<evidence type="ECO:0000256" key="5">
    <source>
        <dbReference type="ARBA" id="ARBA00022519"/>
    </source>
</evidence>